<feature type="transmembrane region" description="Helical" evidence="1">
    <location>
        <begin position="5"/>
        <end position="24"/>
    </location>
</feature>
<evidence type="ECO:0008006" key="4">
    <source>
        <dbReference type="Google" id="ProtNLM"/>
    </source>
</evidence>
<dbReference type="Proteomes" id="UP000216052">
    <property type="component" value="Chromosome"/>
</dbReference>
<accession>A0ABZ3JBQ7</accession>
<gene>
    <name evidence="2" type="ORF">SPACI_056870</name>
</gene>
<feature type="transmembrane region" description="Helical" evidence="1">
    <location>
        <begin position="30"/>
        <end position="50"/>
    </location>
</feature>
<keyword evidence="1" id="KW-1133">Transmembrane helix</keyword>
<dbReference type="EMBL" id="CP155571">
    <property type="protein sequence ID" value="XFO75561.1"/>
    <property type="molecule type" value="Genomic_DNA"/>
</dbReference>
<sequence>MYMSVLAYISLGVALCITILTYFVSPDTGLLFTMLPMLLLLGGIPILMNVMNRRYINKLDLRHVRKKKIKEVAKKGIGEQVRISGVVTAISNRWLNRPNYHVLDSSGEINVCMFVAPRVSIRCGDQIEVVGTLRWVLGFKKKEKRIWGLQLVKIPSPS</sequence>
<keyword evidence="3" id="KW-1185">Reference proteome</keyword>
<keyword evidence="1" id="KW-0812">Transmembrane</keyword>
<keyword evidence="1" id="KW-0472">Membrane</keyword>
<evidence type="ECO:0000313" key="2">
    <source>
        <dbReference type="EMBL" id="XFO75561.1"/>
    </source>
</evidence>
<proteinExistence type="predicted"/>
<evidence type="ECO:0000256" key="1">
    <source>
        <dbReference type="SAM" id="Phobius"/>
    </source>
</evidence>
<evidence type="ECO:0000313" key="3">
    <source>
        <dbReference type="Proteomes" id="UP000216052"/>
    </source>
</evidence>
<organism evidence="2 3">
    <name type="scientific">Sporomusa acidovorans (strain ATCC 49682 / DSM 3132 / Mol)</name>
    <dbReference type="NCBI Taxonomy" id="1123286"/>
    <lineage>
        <taxon>Bacteria</taxon>
        <taxon>Bacillati</taxon>
        <taxon>Bacillota</taxon>
        <taxon>Negativicutes</taxon>
        <taxon>Selenomonadales</taxon>
        <taxon>Sporomusaceae</taxon>
        <taxon>Sporomusa</taxon>
    </lineage>
</organism>
<reference evidence="2" key="1">
    <citation type="submission" date="2024-05" db="EMBL/GenBank/DDBJ databases">
        <title>Isolation and characterization of Sporomusa carbonis sp. nov., a carboxydotrophic hydrogenogen in the genus of Sporomusa isolated from a charcoal burning pile.</title>
        <authorList>
            <person name="Boeer T."/>
            <person name="Rosenbaum F."/>
            <person name="Eysell L."/>
            <person name="Mueller V."/>
            <person name="Daniel R."/>
            <person name="Poehlein A."/>
        </authorList>
    </citation>
    <scope>NUCLEOTIDE SEQUENCE [LARGE SCALE GENOMIC DNA]</scope>
    <source>
        <strain evidence="2">DSM 3132</strain>
    </source>
</reference>
<protein>
    <recommendedName>
        <fullName evidence="4">Nucleotide-binding protein</fullName>
    </recommendedName>
</protein>
<name>A0ABZ3JBQ7_SPOA4</name>